<evidence type="ECO:0000313" key="10">
    <source>
        <dbReference type="Proteomes" id="UP001055580"/>
    </source>
</evidence>
<dbReference type="Gene3D" id="3.90.1680.10">
    <property type="entry name" value="SOS response associated peptidase-like"/>
    <property type="match status" value="1"/>
</dbReference>
<keyword evidence="4 8" id="KW-0378">Hydrolase</keyword>
<evidence type="ECO:0000256" key="4">
    <source>
        <dbReference type="ARBA" id="ARBA00022801"/>
    </source>
</evidence>
<evidence type="ECO:0000256" key="5">
    <source>
        <dbReference type="ARBA" id="ARBA00023124"/>
    </source>
</evidence>
<dbReference type="EC" id="3.4.-.-" evidence="8"/>
<reference evidence="9" key="1">
    <citation type="submission" date="2022-05" db="EMBL/GenBank/DDBJ databases">
        <title>Sphingomonas sp. strain RMG20 Genome sequencing and assembly.</title>
        <authorList>
            <person name="Kim I."/>
        </authorList>
    </citation>
    <scope>NUCLEOTIDE SEQUENCE</scope>
    <source>
        <strain evidence="9">RMG20</strain>
    </source>
</reference>
<dbReference type="EMBL" id="CP098401">
    <property type="protein sequence ID" value="URW75732.1"/>
    <property type="molecule type" value="Genomic_DNA"/>
</dbReference>
<dbReference type="RefSeq" id="WP_250752251.1">
    <property type="nucleotide sequence ID" value="NZ_CP098401.1"/>
</dbReference>
<proteinExistence type="inferred from homology"/>
<dbReference type="InterPro" id="IPR036590">
    <property type="entry name" value="SRAP-like"/>
</dbReference>
<evidence type="ECO:0000256" key="1">
    <source>
        <dbReference type="ARBA" id="ARBA00008136"/>
    </source>
</evidence>
<evidence type="ECO:0000256" key="8">
    <source>
        <dbReference type="RuleBase" id="RU364100"/>
    </source>
</evidence>
<evidence type="ECO:0000313" key="9">
    <source>
        <dbReference type="EMBL" id="URW75732.1"/>
    </source>
</evidence>
<sequence>MCNEQANRVAAGLIRDDLHDLRIPLHFPDGMPNLEPRASIRITDRNAILRAAGEGGAELVVRRWSWPGAHGKPVYNFRSEGRRFASHRCLIVADAFYEFTDPPADPALPKKGRRKDKWAFTKAGEAWFAIAGIWRAHAEVGEAYTMLTCEPGPDVAPYHSRQVVVIERRDWGAWLDPATPTPESLLQPSPAGMFDVARA</sequence>
<accession>A0ABY4TW48</accession>
<evidence type="ECO:0000256" key="6">
    <source>
        <dbReference type="ARBA" id="ARBA00023125"/>
    </source>
</evidence>
<evidence type="ECO:0000256" key="2">
    <source>
        <dbReference type="ARBA" id="ARBA00022670"/>
    </source>
</evidence>
<comment type="similarity">
    <text evidence="1 8">Belongs to the SOS response-associated peptidase family.</text>
</comment>
<dbReference type="InterPro" id="IPR003738">
    <property type="entry name" value="SRAP"/>
</dbReference>
<keyword evidence="7" id="KW-0456">Lyase</keyword>
<dbReference type="PANTHER" id="PTHR13604">
    <property type="entry name" value="DC12-RELATED"/>
    <property type="match status" value="1"/>
</dbReference>
<keyword evidence="2 8" id="KW-0645">Protease</keyword>
<keyword evidence="5" id="KW-0190">Covalent protein-DNA linkage</keyword>
<dbReference type="Pfam" id="PF02586">
    <property type="entry name" value="SRAP"/>
    <property type="match status" value="1"/>
</dbReference>
<evidence type="ECO:0000256" key="7">
    <source>
        <dbReference type="ARBA" id="ARBA00023239"/>
    </source>
</evidence>
<dbReference type="PANTHER" id="PTHR13604:SF0">
    <property type="entry name" value="ABASIC SITE PROCESSING PROTEIN HMCES"/>
    <property type="match status" value="1"/>
</dbReference>
<keyword evidence="3" id="KW-0227">DNA damage</keyword>
<dbReference type="Proteomes" id="UP001055580">
    <property type="component" value="Chromosome"/>
</dbReference>
<protein>
    <recommendedName>
        <fullName evidence="8">Abasic site processing protein</fullName>
        <ecNumber evidence="8">3.4.-.-</ecNumber>
    </recommendedName>
</protein>
<gene>
    <name evidence="9" type="ORF">M9980_00390</name>
</gene>
<evidence type="ECO:0000256" key="3">
    <source>
        <dbReference type="ARBA" id="ARBA00022763"/>
    </source>
</evidence>
<name>A0ABY4TW48_9SPHN</name>
<dbReference type="SUPFAM" id="SSF143081">
    <property type="entry name" value="BB1717-like"/>
    <property type="match status" value="1"/>
</dbReference>
<keyword evidence="6" id="KW-0238">DNA-binding</keyword>
<keyword evidence="10" id="KW-1185">Reference proteome</keyword>
<organism evidence="9 10">
    <name type="scientific">Sphingomonas donggukensis</name>
    <dbReference type="NCBI Taxonomy" id="2949093"/>
    <lineage>
        <taxon>Bacteria</taxon>
        <taxon>Pseudomonadati</taxon>
        <taxon>Pseudomonadota</taxon>
        <taxon>Alphaproteobacteria</taxon>
        <taxon>Sphingomonadales</taxon>
        <taxon>Sphingomonadaceae</taxon>
        <taxon>Sphingomonas</taxon>
    </lineage>
</organism>